<feature type="domain" description="RING-type" evidence="9">
    <location>
        <begin position="424"/>
        <end position="644"/>
    </location>
</feature>
<keyword evidence="5" id="KW-0863">Zinc-finger</keyword>
<dbReference type="GO" id="GO:0016740">
    <property type="term" value="F:transferase activity"/>
    <property type="evidence" value="ECO:0007669"/>
    <property type="project" value="UniProtKB-KW"/>
</dbReference>
<dbReference type="InterPro" id="IPR044066">
    <property type="entry name" value="TRIAD_supradom"/>
</dbReference>
<organism evidence="10 11">
    <name type="scientific">Pseudogymnoascus destructans (strain ATCC MYA-4855 / 20631-21)</name>
    <name type="common">Bat white-nose syndrome fungus</name>
    <name type="synonym">Geomyces destructans</name>
    <dbReference type="NCBI Taxonomy" id="658429"/>
    <lineage>
        <taxon>Eukaryota</taxon>
        <taxon>Fungi</taxon>
        <taxon>Dikarya</taxon>
        <taxon>Ascomycota</taxon>
        <taxon>Pezizomycotina</taxon>
        <taxon>Leotiomycetes</taxon>
        <taxon>Thelebolales</taxon>
        <taxon>Thelebolaceae</taxon>
        <taxon>Pseudogymnoascus</taxon>
    </lineage>
</organism>
<feature type="compositionally biased region" description="Acidic residues" evidence="8">
    <location>
        <begin position="18"/>
        <end position="28"/>
    </location>
</feature>
<dbReference type="PANTHER" id="PTHR22770:SF47">
    <property type="entry name" value="E3 UBIQUITIN-PROTEIN LIGASE RNF216"/>
    <property type="match status" value="1"/>
</dbReference>
<dbReference type="GO" id="GO:0008270">
    <property type="term" value="F:zinc ion binding"/>
    <property type="evidence" value="ECO:0007669"/>
    <property type="project" value="UniProtKB-KW"/>
</dbReference>
<evidence type="ECO:0000256" key="6">
    <source>
        <dbReference type="ARBA" id="ARBA00022786"/>
    </source>
</evidence>
<dbReference type="InterPro" id="IPR047546">
    <property type="entry name" value="Rcat_RBR_RNF216"/>
</dbReference>
<proteinExistence type="predicted"/>
<reference evidence="11" key="1">
    <citation type="submission" date="2010-09" db="EMBL/GenBank/DDBJ databases">
        <title>The genome sequence of Geomyces destructans 20631-21.</title>
        <authorList>
            <consortium name="The Broad Institute Genome Sequencing Platform"/>
            <person name="Cuomo C.A."/>
            <person name="Blehert D.S."/>
            <person name="Lorch J.M."/>
            <person name="Young S.K."/>
            <person name="Zeng Q."/>
            <person name="Gargeya S."/>
            <person name="Fitzgerald M."/>
            <person name="Haas B."/>
            <person name="Abouelleil A."/>
            <person name="Alvarado L."/>
            <person name="Arachchi H.M."/>
            <person name="Berlin A."/>
            <person name="Brown A."/>
            <person name="Chapman S.B."/>
            <person name="Chen Z."/>
            <person name="Dunbar C."/>
            <person name="Freedman E."/>
            <person name="Gearin G."/>
            <person name="Gellesch M."/>
            <person name="Goldberg J."/>
            <person name="Griggs A."/>
            <person name="Gujja S."/>
            <person name="Heiman D."/>
            <person name="Howarth C."/>
            <person name="Larson L."/>
            <person name="Lui A."/>
            <person name="MacDonald P.J.P."/>
            <person name="Montmayeur A."/>
            <person name="Murphy C."/>
            <person name="Neiman D."/>
            <person name="Pearson M."/>
            <person name="Priest M."/>
            <person name="Roberts A."/>
            <person name="Saif S."/>
            <person name="Shea T."/>
            <person name="Shenoy N."/>
            <person name="Sisk P."/>
            <person name="Stolte C."/>
            <person name="Sykes S."/>
            <person name="Wortman J."/>
            <person name="Nusbaum C."/>
            <person name="Birren B."/>
        </authorList>
    </citation>
    <scope>NUCLEOTIDE SEQUENCE [LARGE SCALE GENOMIC DNA]</scope>
    <source>
        <strain evidence="11">ATCC MYA-4855 / 20631-21</strain>
    </source>
</reference>
<dbReference type="InterPro" id="IPR047544">
    <property type="entry name" value="RING-HC_RBR_RNF216"/>
</dbReference>
<dbReference type="InterPro" id="IPR013083">
    <property type="entry name" value="Znf_RING/FYVE/PHD"/>
</dbReference>
<comment type="pathway">
    <text evidence="1">Protein modification; protein ubiquitination.</text>
</comment>
<evidence type="ECO:0000256" key="4">
    <source>
        <dbReference type="ARBA" id="ARBA00022737"/>
    </source>
</evidence>
<protein>
    <recommendedName>
        <fullName evidence="9">RING-type domain-containing protein</fullName>
    </recommendedName>
</protein>
<dbReference type="Gene3D" id="3.30.40.10">
    <property type="entry name" value="Zinc/RING finger domain, C3HC4 (zinc finger)"/>
    <property type="match status" value="1"/>
</dbReference>
<feature type="region of interest" description="Disordered" evidence="8">
    <location>
        <begin position="1100"/>
        <end position="1152"/>
    </location>
</feature>
<dbReference type="InParanoid" id="L8FW62"/>
<evidence type="ECO:0000256" key="1">
    <source>
        <dbReference type="ARBA" id="ARBA00004906"/>
    </source>
</evidence>
<feature type="region of interest" description="Disordered" evidence="8">
    <location>
        <begin position="1"/>
        <end position="33"/>
    </location>
</feature>
<dbReference type="PANTHER" id="PTHR22770">
    <property type="entry name" value="UBIQUITIN CONJUGATING ENZYME 7 INTERACTING PROTEIN-RELATED"/>
    <property type="match status" value="1"/>
</dbReference>
<evidence type="ECO:0000256" key="8">
    <source>
        <dbReference type="SAM" id="MobiDB-lite"/>
    </source>
</evidence>
<evidence type="ECO:0000256" key="7">
    <source>
        <dbReference type="ARBA" id="ARBA00022833"/>
    </source>
</evidence>
<dbReference type="SUPFAM" id="SSF57850">
    <property type="entry name" value="RING/U-box"/>
    <property type="match status" value="1"/>
</dbReference>
<dbReference type="Proteomes" id="UP000011064">
    <property type="component" value="Unassembled WGS sequence"/>
</dbReference>
<keyword evidence="6" id="KW-0833">Ubl conjugation pathway</keyword>
<dbReference type="Gene3D" id="1.20.120.1750">
    <property type="match status" value="1"/>
</dbReference>
<evidence type="ECO:0000259" key="9">
    <source>
        <dbReference type="PROSITE" id="PS51873"/>
    </source>
</evidence>
<dbReference type="VEuPathDB" id="FungiDB:GMDG_07231"/>
<feature type="region of interest" description="Disordered" evidence="8">
    <location>
        <begin position="755"/>
        <end position="777"/>
    </location>
</feature>
<feature type="compositionally biased region" description="Polar residues" evidence="8">
    <location>
        <begin position="755"/>
        <end position="764"/>
    </location>
</feature>
<dbReference type="OrthoDB" id="10009520at2759"/>
<keyword evidence="11" id="KW-1185">Reference proteome</keyword>
<gene>
    <name evidence="10" type="ORF">GMDG_07231</name>
</gene>
<evidence type="ECO:0000256" key="3">
    <source>
        <dbReference type="ARBA" id="ARBA00022723"/>
    </source>
</evidence>
<feature type="region of interest" description="Disordered" evidence="8">
    <location>
        <begin position="903"/>
        <end position="928"/>
    </location>
</feature>
<evidence type="ECO:0000313" key="10">
    <source>
        <dbReference type="EMBL" id="ELR05190.1"/>
    </source>
</evidence>
<dbReference type="STRING" id="658429.L8FW62"/>
<keyword evidence="3" id="KW-0479">Metal-binding</keyword>
<dbReference type="CDD" id="cd20339">
    <property type="entry name" value="BRcat_RBR_RNF216"/>
    <property type="match status" value="1"/>
</dbReference>
<sequence>METPAHLPSRPREFIDLSSDDEEEEDAVLEPPEPDPGHFLEFNDLNDLIFGNLVRENQAAWDAAAFEAQGFQVPILGDWRNEPPEPVAEAINPPAVAPGLPQMLRQAERLHLNHRPVNPVNKQPDSELLDNDNDLIQEQVNNQLDNEQPDNESDLILSDLNRQFPNVQMEDHDNFVWGKVNRDLHSANNTIDLDPPPTEEMANKARCLEGVVDIFPDICLEYVEQLYIALQGRKTSLAIVELVLEGEENGQPYPKINQLKRKRPVESDDDDEIMRKYTADRQHNSDKYLTMARGMLSEDFPSIPMSFIMKHFYDSGMVIYTTYQSLAEDERAWDPSNPSYHKLKQARRVKSFHPSTVEEKLTNPETPPDQKRAYAELKDVRIGRANWEGKLAAKRKREADAAAAKKKYEADEALNLELAMKEGTMEDCGCCFDDYPRNRMVHCNNESVSHYFCKRCARLHAETQIGSGKYELQCMSTDVCEADYSNSQRQLFLDANLTTALDRIEAETNLRLAGIENLASCPFCPYSAEYPPIEHERLFHCEFDSCKKISCRTCLKESHIPKTCQENAKDIGLDVRREVEEAMTAALVRTCNKCKGPFIKEDGCNKMNCPCGNIQCYVCSKSCQYNHFDDERRGGKSGNCPLFDDVQVRHEDETKRAEEIIVEKLKKEHPDVDPEDLEIRVSDAVKADEERRKKKRWHPHEPFRFAIEGGMGRPQVPPPPPLARAGNPERQVYREEFEAHMAQYHADIENMVNQAQNPGQQPNLQDAAAAPANPPAAAGVPDNHNHIRIPNRHRHRNPAHHALYEAAHARVLANRQAQVDALVAAEGGNRELRDRLAAGRKEARRGLRELVRERIAAAKAVNAARAGADAPRRGEDGDAEVVYRPGDKVVARRRVQEWVFEPFGPPPAPAADGAGGQEAHNAGNAGAMAEDNPIAEAYAAIGRPRRAPSVYNGEEAGNAGNAGAMAEDDFIAAAYAEIGKAGRPAVYNREDFQLFPRQHFPLPRHPPRPAQQPQLPQQHLQPPVDLEEFMMRPLMDGYVEPNEQNRLPLPQGAVMKAAVDPLPFMREDYVPLYPKARGPRAGDEGRGRRLARVLGWDGVGGGALRGDRQEGGGGGRREGERGLDFLMRLRRGRSRGEKKDGGGEKDTGGEKK</sequence>
<dbReference type="Pfam" id="PF26200">
    <property type="entry name" value="Rcat_RNF216"/>
    <property type="match status" value="1"/>
</dbReference>
<keyword evidence="2" id="KW-0808">Transferase</keyword>
<keyword evidence="7" id="KW-0862">Zinc</keyword>
<dbReference type="CDD" id="cd20353">
    <property type="entry name" value="Rcat_RBR_RNF216"/>
    <property type="match status" value="1"/>
</dbReference>
<dbReference type="AlphaFoldDB" id="L8FW62"/>
<dbReference type="InterPro" id="IPR047545">
    <property type="entry name" value="BRcat_RBR_RNF216"/>
</dbReference>
<keyword evidence="4" id="KW-0677">Repeat</keyword>
<dbReference type="HOGENOM" id="CLU_010540_0_0_1"/>
<feature type="compositionally biased region" description="Low complexity" evidence="8">
    <location>
        <begin position="767"/>
        <end position="777"/>
    </location>
</feature>
<dbReference type="PROSITE" id="PS51873">
    <property type="entry name" value="TRIAD"/>
    <property type="match status" value="1"/>
</dbReference>
<feature type="compositionally biased region" description="Basic and acidic residues" evidence="8">
    <location>
        <begin position="1134"/>
        <end position="1152"/>
    </location>
</feature>
<evidence type="ECO:0000313" key="11">
    <source>
        <dbReference type="Proteomes" id="UP000011064"/>
    </source>
</evidence>
<dbReference type="InterPro" id="IPR051628">
    <property type="entry name" value="LUBAC_E3_Ligases"/>
</dbReference>
<dbReference type="EMBL" id="GL573376">
    <property type="protein sequence ID" value="ELR05190.1"/>
    <property type="molecule type" value="Genomic_DNA"/>
</dbReference>
<feature type="compositionally biased region" description="Basic and acidic residues" evidence="8">
    <location>
        <begin position="1105"/>
        <end position="1123"/>
    </location>
</feature>
<name>L8FW62_PSED2</name>
<dbReference type="CDD" id="cd16630">
    <property type="entry name" value="RING-HC_RBR_RNF216"/>
    <property type="match status" value="1"/>
</dbReference>
<evidence type="ECO:0000256" key="2">
    <source>
        <dbReference type="ARBA" id="ARBA00022679"/>
    </source>
</evidence>
<evidence type="ECO:0000256" key="5">
    <source>
        <dbReference type="ARBA" id="ARBA00022771"/>
    </source>
</evidence>
<accession>L8FW62</accession>